<organism evidence="7 8">
    <name type="scientific">Nocardioides daphniae</name>
    <dbReference type="NCBI Taxonomy" id="402297"/>
    <lineage>
        <taxon>Bacteria</taxon>
        <taxon>Bacillati</taxon>
        <taxon>Actinomycetota</taxon>
        <taxon>Actinomycetes</taxon>
        <taxon>Propionibacteriales</taxon>
        <taxon>Nocardioidaceae</taxon>
        <taxon>Nocardioides</taxon>
    </lineage>
</organism>
<keyword evidence="4" id="KW-0749">Sporulation</keyword>
<proteinExistence type="inferred from homology"/>
<dbReference type="Gene3D" id="2.30.31.20">
    <property type="entry name" value="Sporulation-specific cell division protein SsgB"/>
    <property type="match status" value="1"/>
</dbReference>
<evidence type="ECO:0000256" key="6">
    <source>
        <dbReference type="ARBA" id="ARBA00023306"/>
    </source>
</evidence>
<dbReference type="GO" id="GO:0030428">
    <property type="term" value="C:cell septum"/>
    <property type="evidence" value="ECO:0007669"/>
    <property type="project" value="UniProtKB-SubCell"/>
</dbReference>
<dbReference type="GO" id="GO:0030435">
    <property type="term" value="P:sporulation resulting in formation of a cellular spore"/>
    <property type="evidence" value="ECO:0007669"/>
    <property type="project" value="UniProtKB-KW"/>
</dbReference>
<evidence type="ECO:0000313" key="8">
    <source>
        <dbReference type="Proteomes" id="UP000297025"/>
    </source>
</evidence>
<dbReference type="Proteomes" id="UP000297025">
    <property type="component" value="Chromosome"/>
</dbReference>
<name>A0A4V1CWJ1_9ACTN</name>
<keyword evidence="6" id="KW-0131">Cell cycle</keyword>
<evidence type="ECO:0000256" key="3">
    <source>
        <dbReference type="ARBA" id="ARBA00022618"/>
    </source>
</evidence>
<dbReference type="EMBL" id="CP038462">
    <property type="protein sequence ID" value="QCC77447.1"/>
    <property type="molecule type" value="Genomic_DNA"/>
</dbReference>
<accession>A0A4V1CWJ1</accession>
<comment type="subcellular location">
    <subcellularLocation>
        <location evidence="1">Cell septum</location>
    </subcellularLocation>
</comment>
<dbReference type="GO" id="GO:0000917">
    <property type="term" value="P:division septum assembly"/>
    <property type="evidence" value="ECO:0007669"/>
    <property type="project" value="UniProtKB-KW"/>
</dbReference>
<dbReference type="AlphaFoldDB" id="A0A4V1CWJ1"/>
<comment type="similarity">
    <text evidence="2">Belongs to the SsgA family.</text>
</comment>
<keyword evidence="5" id="KW-0717">Septation</keyword>
<dbReference type="Pfam" id="PF04686">
    <property type="entry name" value="SsgA"/>
    <property type="match status" value="1"/>
</dbReference>
<evidence type="ECO:0000313" key="7">
    <source>
        <dbReference type="EMBL" id="QCC77447.1"/>
    </source>
</evidence>
<reference evidence="7 8" key="1">
    <citation type="journal article" date="2008" name="Int. J. Syst. Evol. Microbiol.">
        <title>Nocardioides daphniae sp. nov., isolated from Daphnia cucullata (Crustacea: Cladocera).</title>
        <authorList>
            <person name="Toth E.M."/>
            <person name="Keki Z."/>
            <person name="Homonnay Z.G."/>
            <person name="Borsodi A.K."/>
            <person name="Marialigeti K."/>
            <person name="Schumann P."/>
        </authorList>
    </citation>
    <scope>NUCLEOTIDE SEQUENCE [LARGE SCALE GENOMIC DNA]</scope>
    <source>
        <strain evidence="7 8">JCM 16608</strain>
    </source>
</reference>
<evidence type="ECO:0000256" key="1">
    <source>
        <dbReference type="ARBA" id="ARBA00004431"/>
    </source>
</evidence>
<evidence type="ECO:0000256" key="4">
    <source>
        <dbReference type="ARBA" id="ARBA00022969"/>
    </source>
</evidence>
<keyword evidence="3 7" id="KW-0132">Cell division</keyword>
<dbReference type="InterPro" id="IPR006776">
    <property type="entry name" value="SsgB"/>
</dbReference>
<evidence type="ECO:0000256" key="5">
    <source>
        <dbReference type="ARBA" id="ARBA00023210"/>
    </source>
</evidence>
<sequence>MRNRVMAHWHLRLFTNRDQVGGVTMGSRHDRVTETVVTHDITIQCIDTSGRTHDLDTVFSYSKTDPFAVTVTFLTPEGDLPWTFSRDLLLRGLTAPIGDGDVHVCPSINDHGRAVVIIELSSPDGHLVTEARTDAVFTFVQRSLALVPEGEESQHLSMDAMIEQLLAV</sequence>
<protein>
    <submittedName>
        <fullName evidence="7">SsgA family sporulation/cell division regulator</fullName>
    </submittedName>
</protein>
<dbReference type="InterPro" id="IPR038658">
    <property type="entry name" value="SsgB_sf"/>
</dbReference>
<evidence type="ECO:0000256" key="2">
    <source>
        <dbReference type="ARBA" id="ARBA00009323"/>
    </source>
</evidence>
<gene>
    <name evidence="7" type="ORF">E2C04_10120</name>
</gene>
<dbReference type="KEGG" id="ndp:E2C04_10120"/>